<name>A0A8H6ZHC2_9AGAR</name>
<sequence length="195" mass="22123">MASEEQLTLSTPHAPKQHAIDAFVHVEHEIKHAILQSRHDWDKHEPKMWAHASQTSDQDLVHFTMKVTPPSFRIPTLLLTFPCFSIRSAETSYGPMIFGKIRIRAIKLDSAGELVPSEVKKDAHGKIEVEMKNGHIDDDKLGFIHVRIHDPPGEGIENVKFHSIFTDEGHDALGDNNGYYRAIQVNSKPLEFFNE</sequence>
<keyword evidence="2" id="KW-1185">Reference proteome</keyword>
<protein>
    <submittedName>
        <fullName evidence="1">Uncharacterized protein</fullName>
    </submittedName>
</protein>
<accession>A0A8H6ZHC2</accession>
<evidence type="ECO:0000313" key="1">
    <source>
        <dbReference type="EMBL" id="KAF7376311.1"/>
    </source>
</evidence>
<dbReference type="Proteomes" id="UP000623467">
    <property type="component" value="Unassembled WGS sequence"/>
</dbReference>
<comment type="caution">
    <text evidence="1">The sequence shown here is derived from an EMBL/GenBank/DDBJ whole genome shotgun (WGS) entry which is preliminary data.</text>
</comment>
<proteinExistence type="predicted"/>
<organism evidence="1 2">
    <name type="scientific">Mycena sanguinolenta</name>
    <dbReference type="NCBI Taxonomy" id="230812"/>
    <lineage>
        <taxon>Eukaryota</taxon>
        <taxon>Fungi</taxon>
        <taxon>Dikarya</taxon>
        <taxon>Basidiomycota</taxon>
        <taxon>Agaricomycotina</taxon>
        <taxon>Agaricomycetes</taxon>
        <taxon>Agaricomycetidae</taxon>
        <taxon>Agaricales</taxon>
        <taxon>Marasmiineae</taxon>
        <taxon>Mycenaceae</taxon>
        <taxon>Mycena</taxon>
    </lineage>
</organism>
<dbReference type="OrthoDB" id="3344950at2759"/>
<gene>
    <name evidence="1" type="ORF">MSAN_00046500</name>
</gene>
<dbReference type="AlphaFoldDB" id="A0A8H6ZHC2"/>
<reference evidence="1" key="1">
    <citation type="submission" date="2020-05" db="EMBL/GenBank/DDBJ databases">
        <title>Mycena genomes resolve the evolution of fungal bioluminescence.</title>
        <authorList>
            <person name="Tsai I.J."/>
        </authorList>
    </citation>
    <scope>NUCLEOTIDE SEQUENCE</scope>
    <source>
        <strain evidence="1">160909Yilan</strain>
    </source>
</reference>
<evidence type="ECO:0000313" key="2">
    <source>
        <dbReference type="Proteomes" id="UP000623467"/>
    </source>
</evidence>
<dbReference type="EMBL" id="JACAZH010000001">
    <property type="protein sequence ID" value="KAF7376311.1"/>
    <property type="molecule type" value="Genomic_DNA"/>
</dbReference>